<comment type="caution">
    <text evidence="1">The sequence shown here is derived from an EMBL/GenBank/DDBJ whole genome shotgun (WGS) entry which is preliminary data.</text>
</comment>
<accession>A0AA38ITT0</accession>
<keyword evidence="2" id="KW-1185">Reference proteome</keyword>
<reference evidence="1" key="1">
    <citation type="journal article" date="2023" name="G3 (Bethesda)">
        <title>Whole genome assemblies of Zophobas morio and Tenebrio molitor.</title>
        <authorList>
            <person name="Kaur S."/>
            <person name="Stinson S.A."/>
            <person name="diCenzo G.C."/>
        </authorList>
    </citation>
    <scope>NUCLEOTIDE SEQUENCE</scope>
    <source>
        <strain evidence="1">QUZm001</strain>
    </source>
</reference>
<protein>
    <submittedName>
        <fullName evidence="1">Uncharacterized protein</fullName>
    </submittedName>
</protein>
<dbReference type="AlphaFoldDB" id="A0AA38ITT0"/>
<evidence type="ECO:0000313" key="2">
    <source>
        <dbReference type="Proteomes" id="UP001168821"/>
    </source>
</evidence>
<evidence type="ECO:0000313" key="1">
    <source>
        <dbReference type="EMBL" id="KAJ3661456.1"/>
    </source>
</evidence>
<organism evidence="1 2">
    <name type="scientific">Zophobas morio</name>
    <dbReference type="NCBI Taxonomy" id="2755281"/>
    <lineage>
        <taxon>Eukaryota</taxon>
        <taxon>Metazoa</taxon>
        <taxon>Ecdysozoa</taxon>
        <taxon>Arthropoda</taxon>
        <taxon>Hexapoda</taxon>
        <taxon>Insecta</taxon>
        <taxon>Pterygota</taxon>
        <taxon>Neoptera</taxon>
        <taxon>Endopterygota</taxon>
        <taxon>Coleoptera</taxon>
        <taxon>Polyphaga</taxon>
        <taxon>Cucujiformia</taxon>
        <taxon>Tenebrionidae</taxon>
        <taxon>Zophobas</taxon>
    </lineage>
</organism>
<dbReference type="EMBL" id="JALNTZ010000002">
    <property type="protein sequence ID" value="KAJ3661456.1"/>
    <property type="molecule type" value="Genomic_DNA"/>
</dbReference>
<gene>
    <name evidence="1" type="ORF">Zmor_005851</name>
</gene>
<proteinExistence type="predicted"/>
<sequence>MDALYAMQDSCIPTNHLDRPEIVDLDWNSEDLQGWCFQFQVSMDTEQEYPVVLLDKYLVFFLAVGDLLVMEQLVDLH</sequence>
<dbReference type="Proteomes" id="UP001168821">
    <property type="component" value="Unassembled WGS sequence"/>
</dbReference>
<name>A0AA38ITT0_9CUCU</name>